<dbReference type="Pfam" id="PF00005">
    <property type="entry name" value="ABC_tran"/>
    <property type="match status" value="1"/>
</dbReference>
<dbReference type="PANTHER" id="PTHR42711:SF5">
    <property type="entry name" value="ABC TRANSPORTER ATP-BINDING PROTEIN NATA"/>
    <property type="match status" value="1"/>
</dbReference>
<keyword evidence="5" id="KW-0547">Nucleotide-binding</keyword>
<keyword evidence="4" id="KW-1003">Cell membrane</keyword>
<dbReference type="InterPro" id="IPR017871">
    <property type="entry name" value="ABC_transporter-like_CS"/>
</dbReference>
<comment type="caution">
    <text evidence="10">The sequence shown here is derived from an EMBL/GenBank/DDBJ whole genome shotgun (WGS) entry which is preliminary data.</text>
</comment>
<comment type="subcellular location">
    <subcellularLocation>
        <location evidence="1">Cell membrane</location>
    </subcellularLocation>
</comment>
<evidence type="ECO:0000313" key="10">
    <source>
        <dbReference type="EMBL" id="MBD1372310.1"/>
    </source>
</evidence>
<reference evidence="10" key="1">
    <citation type="submission" date="2020-09" db="EMBL/GenBank/DDBJ databases">
        <title>A novel bacterium of genus Hazenella, isolated from South China Sea.</title>
        <authorList>
            <person name="Huang H."/>
            <person name="Mo K."/>
            <person name="Hu Y."/>
        </authorList>
    </citation>
    <scope>NUCLEOTIDE SEQUENCE</scope>
    <source>
        <strain evidence="10">IB182357</strain>
    </source>
</reference>
<proteinExistence type="inferred from homology"/>
<keyword evidence="6 10" id="KW-0067">ATP-binding</keyword>
<dbReference type="SMART" id="SM00382">
    <property type="entry name" value="AAA"/>
    <property type="match status" value="1"/>
</dbReference>
<keyword evidence="7" id="KW-1278">Translocase</keyword>
<dbReference type="PROSITE" id="PS50893">
    <property type="entry name" value="ABC_TRANSPORTER_2"/>
    <property type="match status" value="1"/>
</dbReference>
<dbReference type="Proteomes" id="UP000661691">
    <property type="component" value="Unassembled WGS sequence"/>
</dbReference>
<dbReference type="InterPro" id="IPR003593">
    <property type="entry name" value="AAA+_ATPase"/>
</dbReference>
<dbReference type="SUPFAM" id="SSF52540">
    <property type="entry name" value="P-loop containing nucleoside triphosphate hydrolases"/>
    <property type="match status" value="1"/>
</dbReference>
<dbReference type="InterPro" id="IPR003439">
    <property type="entry name" value="ABC_transporter-like_ATP-bd"/>
</dbReference>
<sequence length="304" mass="34402">MIRIRQLTKRYGPHTVVKGISFDVQEQEIFGMLGPNGAGKTTTMEMIEGLRKPDEGSIDLFGVDGVRQPQSVKAMIGVQLQSTALFDHLTVKESIELYASFYPQARKTSELLQAFHLQEKENDRVKHLSGGQRQRLAIALAVVHDPKVIFLDEPTTGLDPKARRDLWDVVFQLRDEGRTIILSTHYMEEAEILCDRVAIMNKGEMIDVRKPAEWIRNLSSQNRITFLLSDKTYLPELQRISGVTDVKLDQDDTVTLHTNELSETLSDLILWAKEKHLPLNGLGTRTATLEDVFLAHTGERLSEV</sequence>
<dbReference type="GO" id="GO:0016887">
    <property type="term" value="F:ATP hydrolysis activity"/>
    <property type="evidence" value="ECO:0007669"/>
    <property type="project" value="InterPro"/>
</dbReference>
<keyword evidence="8" id="KW-0472">Membrane</keyword>
<evidence type="ECO:0000256" key="6">
    <source>
        <dbReference type="ARBA" id="ARBA00022840"/>
    </source>
</evidence>
<evidence type="ECO:0000256" key="2">
    <source>
        <dbReference type="ARBA" id="ARBA00005417"/>
    </source>
</evidence>
<accession>A0A926NAZ0</accession>
<evidence type="ECO:0000256" key="4">
    <source>
        <dbReference type="ARBA" id="ARBA00022475"/>
    </source>
</evidence>
<evidence type="ECO:0000313" key="11">
    <source>
        <dbReference type="Proteomes" id="UP000661691"/>
    </source>
</evidence>
<comment type="similarity">
    <text evidence="2">Belongs to the ABC transporter superfamily.</text>
</comment>
<dbReference type="InterPro" id="IPR050763">
    <property type="entry name" value="ABC_transporter_ATP-binding"/>
</dbReference>
<evidence type="ECO:0000259" key="9">
    <source>
        <dbReference type="PROSITE" id="PS50893"/>
    </source>
</evidence>
<evidence type="ECO:0000256" key="5">
    <source>
        <dbReference type="ARBA" id="ARBA00022741"/>
    </source>
</evidence>
<dbReference type="Gene3D" id="3.40.50.300">
    <property type="entry name" value="P-loop containing nucleotide triphosphate hydrolases"/>
    <property type="match status" value="1"/>
</dbReference>
<evidence type="ECO:0000256" key="7">
    <source>
        <dbReference type="ARBA" id="ARBA00022967"/>
    </source>
</evidence>
<evidence type="ECO:0000256" key="8">
    <source>
        <dbReference type="ARBA" id="ARBA00023136"/>
    </source>
</evidence>
<dbReference type="AlphaFoldDB" id="A0A926NAZ0"/>
<dbReference type="PANTHER" id="PTHR42711">
    <property type="entry name" value="ABC TRANSPORTER ATP-BINDING PROTEIN"/>
    <property type="match status" value="1"/>
</dbReference>
<protein>
    <submittedName>
        <fullName evidence="10">ABC transporter ATP-binding protein</fullName>
    </submittedName>
</protein>
<dbReference type="FunFam" id="3.40.50.300:FF:000589">
    <property type="entry name" value="ABC transporter, ATP-binding subunit"/>
    <property type="match status" value="1"/>
</dbReference>
<dbReference type="GO" id="GO:0005524">
    <property type="term" value="F:ATP binding"/>
    <property type="evidence" value="ECO:0007669"/>
    <property type="project" value="UniProtKB-KW"/>
</dbReference>
<organism evidence="10 11">
    <name type="scientific">Polycladospora coralii</name>
    <dbReference type="NCBI Taxonomy" id="2771432"/>
    <lineage>
        <taxon>Bacteria</taxon>
        <taxon>Bacillati</taxon>
        <taxon>Bacillota</taxon>
        <taxon>Bacilli</taxon>
        <taxon>Bacillales</taxon>
        <taxon>Thermoactinomycetaceae</taxon>
        <taxon>Polycladospora</taxon>
    </lineage>
</organism>
<dbReference type="GO" id="GO:0005886">
    <property type="term" value="C:plasma membrane"/>
    <property type="evidence" value="ECO:0007669"/>
    <property type="project" value="UniProtKB-SubCell"/>
</dbReference>
<feature type="domain" description="ABC transporter" evidence="9">
    <location>
        <begin position="2"/>
        <end position="227"/>
    </location>
</feature>
<keyword evidence="11" id="KW-1185">Reference proteome</keyword>
<dbReference type="EMBL" id="JACXAH010000010">
    <property type="protein sequence ID" value="MBD1372310.1"/>
    <property type="molecule type" value="Genomic_DNA"/>
</dbReference>
<keyword evidence="3" id="KW-0813">Transport</keyword>
<evidence type="ECO:0000256" key="1">
    <source>
        <dbReference type="ARBA" id="ARBA00004236"/>
    </source>
</evidence>
<evidence type="ECO:0000256" key="3">
    <source>
        <dbReference type="ARBA" id="ARBA00022448"/>
    </source>
</evidence>
<gene>
    <name evidence="10" type="ORF">IC620_08070</name>
</gene>
<dbReference type="PROSITE" id="PS00211">
    <property type="entry name" value="ABC_TRANSPORTER_1"/>
    <property type="match status" value="1"/>
</dbReference>
<name>A0A926NAZ0_9BACL</name>
<dbReference type="RefSeq" id="WP_191141940.1">
    <property type="nucleotide sequence ID" value="NZ_JACXAH010000010.1"/>
</dbReference>
<dbReference type="CDD" id="cd03230">
    <property type="entry name" value="ABC_DR_subfamily_A"/>
    <property type="match status" value="1"/>
</dbReference>
<dbReference type="InterPro" id="IPR027417">
    <property type="entry name" value="P-loop_NTPase"/>
</dbReference>